<dbReference type="Pfam" id="PF00027">
    <property type="entry name" value="cNMP_binding"/>
    <property type="match status" value="1"/>
</dbReference>
<dbReference type="InterPro" id="IPR018490">
    <property type="entry name" value="cNMP-bd_dom_sf"/>
</dbReference>
<dbReference type="RefSeq" id="WP_377585598.1">
    <property type="nucleotide sequence ID" value="NZ_JBHTKA010000015.1"/>
</dbReference>
<dbReference type="SMART" id="SM00100">
    <property type="entry name" value="cNMP"/>
    <property type="match status" value="1"/>
</dbReference>
<feature type="transmembrane region" description="Helical" evidence="1">
    <location>
        <begin position="409"/>
        <end position="428"/>
    </location>
</feature>
<keyword evidence="1" id="KW-0472">Membrane</keyword>
<evidence type="ECO:0000256" key="1">
    <source>
        <dbReference type="SAM" id="Phobius"/>
    </source>
</evidence>
<feature type="transmembrane region" description="Helical" evidence="1">
    <location>
        <begin position="79"/>
        <end position="100"/>
    </location>
</feature>
<gene>
    <name evidence="3" type="ORF">ACFQ21_28100</name>
</gene>
<feature type="transmembrane region" description="Helical" evidence="1">
    <location>
        <begin position="328"/>
        <end position="347"/>
    </location>
</feature>
<feature type="transmembrane region" description="Helical" evidence="1">
    <location>
        <begin position="272"/>
        <end position="288"/>
    </location>
</feature>
<dbReference type="EMBL" id="JBHTKA010000015">
    <property type="protein sequence ID" value="MFD1003221.1"/>
    <property type="molecule type" value="Genomic_DNA"/>
</dbReference>
<dbReference type="SUPFAM" id="SSF48371">
    <property type="entry name" value="ARM repeat"/>
    <property type="match status" value="2"/>
</dbReference>
<dbReference type="SUPFAM" id="SSF51206">
    <property type="entry name" value="cAMP-binding domain-like"/>
    <property type="match status" value="1"/>
</dbReference>
<protein>
    <submittedName>
        <fullName evidence="3">Cyclic nucleotide-binding domain-containing protein</fullName>
    </submittedName>
</protein>
<feature type="transmembrane region" description="Helical" evidence="1">
    <location>
        <begin position="180"/>
        <end position="198"/>
    </location>
</feature>
<proteinExistence type="predicted"/>
<dbReference type="CDD" id="cd00038">
    <property type="entry name" value="CAP_ED"/>
    <property type="match status" value="1"/>
</dbReference>
<feature type="transmembrane region" description="Helical" evidence="1">
    <location>
        <begin position="300"/>
        <end position="322"/>
    </location>
</feature>
<dbReference type="InterPro" id="IPR000595">
    <property type="entry name" value="cNMP-bd_dom"/>
</dbReference>
<reference evidence="4" key="1">
    <citation type="journal article" date="2019" name="Int. J. Syst. Evol. Microbiol.">
        <title>The Global Catalogue of Microorganisms (GCM) 10K type strain sequencing project: providing services to taxonomists for standard genome sequencing and annotation.</title>
        <authorList>
            <consortium name="The Broad Institute Genomics Platform"/>
            <consortium name="The Broad Institute Genome Sequencing Center for Infectious Disease"/>
            <person name="Wu L."/>
            <person name="Ma J."/>
        </authorList>
    </citation>
    <scope>NUCLEOTIDE SEQUENCE [LARGE SCALE GENOMIC DNA]</scope>
    <source>
        <strain evidence="4">CCUG 58938</strain>
    </source>
</reference>
<dbReference type="Proteomes" id="UP001597112">
    <property type="component" value="Unassembled WGS sequence"/>
</dbReference>
<keyword evidence="1" id="KW-0812">Transmembrane</keyword>
<evidence type="ECO:0000313" key="4">
    <source>
        <dbReference type="Proteomes" id="UP001597112"/>
    </source>
</evidence>
<feature type="transmembrane region" description="Helical" evidence="1">
    <location>
        <begin position="20"/>
        <end position="39"/>
    </location>
</feature>
<dbReference type="InterPro" id="IPR016024">
    <property type="entry name" value="ARM-type_fold"/>
</dbReference>
<feature type="domain" description="Cyclic nucleotide-binding" evidence="2">
    <location>
        <begin position="940"/>
        <end position="1052"/>
    </location>
</feature>
<sequence length="1052" mass="120419">MASRIANVLRIKSEEQKQIIVMLCTGFFMGVFIATYQVTADSLFLNRMGAYLDKAFLAAGALGIITTSIFAFFQSWIRFTTLALGAVVLILIFTLGAYWLLQHGDPAWHNYFVFALYCMTGPITAILLLSFWGIFGRLFNFRQSKRIIGWIDTGQLIAAILATLIAIPFTSKIIHDTADYLLVCAISIAIVSVLLFFISSSFTLSKNNPREFGAGVRRETRINKLLRDPYIRMLSIFLLISMVMFMFTQYSFQQLVQIQYPKERELTNFNSFFTGAVYGISLIMQTFINQRIISNYGLRISLFVLPLVVILFAIGSILTGGIFGYEKVLGTTGFLYFFLFVALTRLFNWTLRDSLENPVFKLFFIPLDNRLRFNIQSKVEGLMNESARFVAGLLIFGLAFVPFFKVIHIAIFLLLLAGAYFYVVNHMYNGYRNKIRLKLEGTDIQQEKLEKGLSQVTSRLENMLGVPNPSKAVFSFKLLEKINAAHVPAWVNNLMKNEEESVRLYAQDRMNELKGLSVSDKYVIRMDTTRMDGSEKNVLSKEDLELIIQNGGDITKTRIQKLTRSANPNDRHYAAELLLHTSKEEYTSFLMELLLDSEPQVRNTAIKTSIKKHNAEIVNAIIENLGNPVYSNQAMNALVQIGAITLPALDTAFYRSGQSTQMMLRIIQVIGRIGGQRAREILWNKMDYPNKVIVSQVLLSLGECGFKAGISQITRIKYVIESDISDISWNLSALYEIGDDGFSEQIRTALRFEIQNDIEHIYTLLTMLYDTRSIQLVKENIDSGTAEGITYAIELLDVFLSEQLKQRVIPILDDVSDAERISRLEYFYPRVKLDSRLVLKFLINRDFTQSNRWTKACVLFQIGIRKIEDFKLDLIAQLFNPDLLIREVSAWALHKISPTEYEQNSRRLGSDVKYELDTRIIHARRIMRFEKVLFFQDINIFNGVPGLTLTYLADLSEELRMRKDESLVLDERSNNYFYVLNTGVVHLYQRGELTSEFKQGEFIGEMLGVHHFINTNLIVAQTDVVILKFNKDQFYELLSDNVALADKVLEYI</sequence>
<accession>A0ABW3KC78</accession>
<keyword evidence="4" id="KW-1185">Reference proteome</keyword>
<dbReference type="Gene3D" id="2.60.120.10">
    <property type="entry name" value="Jelly Rolls"/>
    <property type="match status" value="1"/>
</dbReference>
<dbReference type="Gene3D" id="1.25.10.10">
    <property type="entry name" value="Leucine-rich Repeat Variant"/>
    <property type="match status" value="1"/>
</dbReference>
<evidence type="ECO:0000313" key="3">
    <source>
        <dbReference type="EMBL" id="MFD1003221.1"/>
    </source>
</evidence>
<feature type="transmembrane region" description="Helical" evidence="1">
    <location>
        <begin position="51"/>
        <end position="72"/>
    </location>
</feature>
<feature type="transmembrane region" description="Helical" evidence="1">
    <location>
        <begin position="147"/>
        <end position="168"/>
    </location>
</feature>
<organism evidence="3 4">
    <name type="scientific">Ohtaekwangia kribbensis</name>
    <dbReference type="NCBI Taxonomy" id="688913"/>
    <lineage>
        <taxon>Bacteria</taxon>
        <taxon>Pseudomonadati</taxon>
        <taxon>Bacteroidota</taxon>
        <taxon>Cytophagia</taxon>
        <taxon>Cytophagales</taxon>
        <taxon>Fulvivirgaceae</taxon>
        <taxon>Ohtaekwangia</taxon>
    </lineage>
</organism>
<evidence type="ECO:0000259" key="2">
    <source>
        <dbReference type="PROSITE" id="PS50042"/>
    </source>
</evidence>
<feature type="transmembrane region" description="Helical" evidence="1">
    <location>
        <begin position="230"/>
        <end position="252"/>
    </location>
</feature>
<dbReference type="InterPro" id="IPR011989">
    <property type="entry name" value="ARM-like"/>
</dbReference>
<dbReference type="InterPro" id="IPR014710">
    <property type="entry name" value="RmlC-like_jellyroll"/>
</dbReference>
<comment type="caution">
    <text evidence="3">The sequence shown here is derived from an EMBL/GenBank/DDBJ whole genome shotgun (WGS) entry which is preliminary data.</text>
</comment>
<dbReference type="PROSITE" id="PS50042">
    <property type="entry name" value="CNMP_BINDING_3"/>
    <property type="match status" value="1"/>
</dbReference>
<feature type="transmembrane region" description="Helical" evidence="1">
    <location>
        <begin position="112"/>
        <end position="135"/>
    </location>
</feature>
<name>A0ABW3KC78_9BACT</name>
<keyword evidence="1" id="KW-1133">Transmembrane helix</keyword>
<dbReference type="CDD" id="cd06174">
    <property type="entry name" value="MFS"/>
    <property type="match status" value="1"/>
</dbReference>